<dbReference type="PROSITE" id="PS51450">
    <property type="entry name" value="LRR"/>
    <property type="match status" value="3"/>
</dbReference>
<protein>
    <recommendedName>
        <fullName evidence="7">CAP-Gly domain-containing protein</fullName>
    </recommendedName>
</protein>
<dbReference type="SMART" id="SM01052">
    <property type="entry name" value="CAP_GLY"/>
    <property type="match status" value="1"/>
</dbReference>
<dbReference type="Gene3D" id="3.10.20.90">
    <property type="entry name" value="Phosphatidylinositol 3-kinase Catalytic Subunit, Chain A, domain 1"/>
    <property type="match status" value="1"/>
</dbReference>
<dbReference type="Proteomes" id="UP001642487">
    <property type="component" value="Chromosome 8"/>
</dbReference>
<dbReference type="SUPFAM" id="SSF52058">
    <property type="entry name" value="L domain-like"/>
    <property type="match status" value="1"/>
</dbReference>
<keyword evidence="6" id="KW-0143">Chaperone</keyword>
<evidence type="ECO:0000256" key="2">
    <source>
        <dbReference type="ARBA" id="ARBA00006286"/>
    </source>
</evidence>
<reference evidence="8 9" key="1">
    <citation type="submission" date="2024-03" db="EMBL/GenBank/DDBJ databases">
        <authorList>
            <person name="Gkanogiannis A."/>
            <person name="Becerra Lopez-Lavalle L."/>
        </authorList>
    </citation>
    <scope>NUCLEOTIDE SEQUENCE [LARGE SCALE GENOMIC DNA]</scope>
</reference>
<dbReference type="PROSITE" id="PS00845">
    <property type="entry name" value="CAP_GLY_1"/>
    <property type="match status" value="1"/>
</dbReference>
<dbReference type="Gene3D" id="2.30.30.190">
    <property type="entry name" value="CAP Gly-rich-like domain"/>
    <property type="match status" value="1"/>
</dbReference>
<comment type="similarity">
    <text evidence="2">Belongs to the TBCE family.</text>
</comment>
<evidence type="ECO:0000256" key="3">
    <source>
        <dbReference type="ARBA" id="ARBA00022490"/>
    </source>
</evidence>
<keyword evidence="3" id="KW-0963">Cytoplasm</keyword>
<dbReference type="PANTHER" id="PTHR15454">
    <property type="entry name" value="NISCHARIN RELATED"/>
    <property type="match status" value="1"/>
</dbReference>
<organism evidence="8 9">
    <name type="scientific">Citrullus colocynthis</name>
    <name type="common">colocynth</name>
    <dbReference type="NCBI Taxonomy" id="252529"/>
    <lineage>
        <taxon>Eukaryota</taxon>
        <taxon>Viridiplantae</taxon>
        <taxon>Streptophyta</taxon>
        <taxon>Embryophyta</taxon>
        <taxon>Tracheophyta</taxon>
        <taxon>Spermatophyta</taxon>
        <taxon>Magnoliopsida</taxon>
        <taxon>eudicotyledons</taxon>
        <taxon>Gunneridae</taxon>
        <taxon>Pentapetalae</taxon>
        <taxon>rosids</taxon>
        <taxon>fabids</taxon>
        <taxon>Cucurbitales</taxon>
        <taxon>Cucurbitaceae</taxon>
        <taxon>Benincaseae</taxon>
        <taxon>Citrullus</taxon>
    </lineage>
</organism>
<dbReference type="CDD" id="cd17044">
    <property type="entry name" value="Ubl_TBCE"/>
    <property type="match status" value="1"/>
</dbReference>
<dbReference type="InterPro" id="IPR032675">
    <property type="entry name" value="LRR_dom_sf"/>
</dbReference>
<dbReference type="SMART" id="SM00369">
    <property type="entry name" value="LRR_TYP"/>
    <property type="match status" value="5"/>
</dbReference>
<evidence type="ECO:0000313" key="9">
    <source>
        <dbReference type="Proteomes" id="UP001642487"/>
    </source>
</evidence>
<dbReference type="Pfam" id="PF01302">
    <property type="entry name" value="CAP_GLY"/>
    <property type="match status" value="1"/>
</dbReference>
<dbReference type="SUPFAM" id="SSF54236">
    <property type="entry name" value="Ubiquitin-like"/>
    <property type="match status" value="1"/>
</dbReference>
<dbReference type="InterPro" id="IPR003591">
    <property type="entry name" value="Leu-rich_rpt_typical-subtyp"/>
</dbReference>
<keyword evidence="9" id="KW-1185">Reference proteome</keyword>
<dbReference type="PROSITE" id="PS50245">
    <property type="entry name" value="CAP_GLY_2"/>
    <property type="match status" value="1"/>
</dbReference>
<dbReference type="InterPro" id="IPR029071">
    <property type="entry name" value="Ubiquitin-like_domsf"/>
</dbReference>
<dbReference type="InterPro" id="IPR044079">
    <property type="entry name" value="Ubl_TBCE"/>
</dbReference>
<evidence type="ECO:0000256" key="4">
    <source>
        <dbReference type="ARBA" id="ARBA00022614"/>
    </source>
</evidence>
<comment type="subcellular location">
    <subcellularLocation>
        <location evidence="1">Cytoplasm</location>
    </subcellularLocation>
</comment>
<evidence type="ECO:0000256" key="1">
    <source>
        <dbReference type="ARBA" id="ARBA00004496"/>
    </source>
</evidence>
<dbReference type="SUPFAM" id="SSF74924">
    <property type="entry name" value="Cap-Gly domain"/>
    <property type="match status" value="1"/>
</dbReference>
<keyword evidence="4" id="KW-0433">Leucine-rich repeat</keyword>
<name>A0ABP0Z537_9ROSI</name>
<dbReference type="InterPro" id="IPR000938">
    <property type="entry name" value="CAP-Gly_domain"/>
</dbReference>
<proteinExistence type="inferred from homology"/>
<evidence type="ECO:0000256" key="5">
    <source>
        <dbReference type="ARBA" id="ARBA00022737"/>
    </source>
</evidence>
<evidence type="ECO:0000313" key="8">
    <source>
        <dbReference type="EMBL" id="CAK9327898.1"/>
    </source>
</evidence>
<dbReference type="Gene3D" id="3.80.10.10">
    <property type="entry name" value="Ribonuclease Inhibitor"/>
    <property type="match status" value="3"/>
</dbReference>
<feature type="domain" description="CAP-Gly" evidence="7">
    <location>
        <begin position="38"/>
        <end position="81"/>
    </location>
</feature>
<accession>A0ABP0Z537</accession>
<dbReference type="InterPro" id="IPR001611">
    <property type="entry name" value="Leu-rich_rpt"/>
</dbReference>
<dbReference type="EMBL" id="OZ021742">
    <property type="protein sequence ID" value="CAK9327898.1"/>
    <property type="molecule type" value="Genomic_DNA"/>
</dbReference>
<sequence length="543" mass="60925">MAREKMQGSIQLQSEFRLGQRVHFVGDPRRTGTVAFIGTLEGYSGTWIGVDWDVNNGKHDGSINGVRYFQAKSERSGSFVRVQNLSFGISLLQALDLRYRGDSTKEEEDEMYVLSASDKRVSVQFVGKDLIKDKLSRFEELTSVSLSYMGVSSLGNPSQIGSVLPNLKQLDLTGNLLSDWKDISIMCDQLQALVALILSYNSLSRDILEPLQLKHIRILVLNNTGITWMQVEILKHSLPTIEELHLMGNNISAVTPESSSTVQGFNRLRLLNLENNCIAEWNEILKLGQLTSLEQIQLNNNKLTRIIYPNLDELHELFGDVESQGDSFLFQNLRCLLLGGNNIDDLASIDFLNSFPQLIDIRLSENPIADPMRGGIPRYVLIARLSKVQIINGSEVTPRERRDSEIRYVRMIMSNLHSDPEETLRLHPRFEELKNFYGIEDNRASVGPTGPQKLSSGLISITLKCVGASIGEKPPLTKKLPPTTSVGKLKMLCESFFKLKSVRLKLYLQEEDSPVPILLEDDMTSLMDLGIGNESNILVDEES</sequence>
<evidence type="ECO:0000259" key="7">
    <source>
        <dbReference type="PROSITE" id="PS50245"/>
    </source>
</evidence>
<keyword evidence="5" id="KW-0677">Repeat</keyword>
<dbReference type="PANTHER" id="PTHR15454:SF56">
    <property type="entry name" value="PROTEIN PHOSPHATASE 1 REGULATORY SUBUNIT 7-RELATED"/>
    <property type="match status" value="1"/>
</dbReference>
<dbReference type="InterPro" id="IPR036859">
    <property type="entry name" value="CAP-Gly_dom_sf"/>
</dbReference>
<evidence type="ECO:0000256" key="6">
    <source>
        <dbReference type="ARBA" id="ARBA00023186"/>
    </source>
</evidence>
<gene>
    <name evidence="8" type="ORF">CITCOLO1_LOCUS20294</name>
</gene>